<comment type="similarity">
    <text evidence="1 5">Belongs to the universal ribosomal protein uL29 family.</text>
</comment>
<gene>
    <name evidence="5" type="primary">rpmC</name>
    <name evidence="6" type="ORF">AMJ40_02960</name>
</gene>
<keyword evidence="3 5" id="KW-0687">Ribonucleoprotein</keyword>
<dbReference type="InterPro" id="IPR001854">
    <property type="entry name" value="Ribosomal_uL29"/>
</dbReference>
<proteinExistence type="inferred from homology"/>
<dbReference type="Proteomes" id="UP000051124">
    <property type="component" value="Unassembled WGS sequence"/>
</dbReference>
<dbReference type="EMBL" id="LIZT01000022">
    <property type="protein sequence ID" value="KPJ50409.1"/>
    <property type="molecule type" value="Genomic_DNA"/>
</dbReference>
<sequence length="73" mass="9008">MKARDLRQYTVEELRTRVYELEEELFNLRFRHVTSELPNPLRIRAVRREIARIRTILREDQRGMRKIASKRVE</sequence>
<dbReference type="PANTHER" id="PTHR10916">
    <property type="entry name" value="60S RIBOSOMAL PROTEIN L35/50S RIBOSOMAL PROTEIN L29"/>
    <property type="match status" value="1"/>
</dbReference>
<protein>
    <recommendedName>
        <fullName evidence="4 5">Large ribosomal subunit protein uL29</fullName>
    </recommendedName>
</protein>
<evidence type="ECO:0000256" key="2">
    <source>
        <dbReference type="ARBA" id="ARBA00022980"/>
    </source>
</evidence>
<dbReference type="HAMAP" id="MF_00374">
    <property type="entry name" value="Ribosomal_uL29"/>
    <property type="match status" value="1"/>
</dbReference>
<organism evidence="6 7">
    <name type="scientific">candidate division TA06 bacterium DG_26</name>
    <dbReference type="NCBI Taxonomy" id="1703771"/>
    <lineage>
        <taxon>Bacteria</taxon>
        <taxon>Bacteria division TA06</taxon>
    </lineage>
</organism>
<dbReference type="GO" id="GO:0003735">
    <property type="term" value="F:structural constituent of ribosome"/>
    <property type="evidence" value="ECO:0007669"/>
    <property type="project" value="InterPro"/>
</dbReference>
<dbReference type="PANTHER" id="PTHR10916:SF0">
    <property type="entry name" value="LARGE RIBOSOMAL SUBUNIT PROTEIN UL29C"/>
    <property type="match status" value="1"/>
</dbReference>
<dbReference type="GO" id="GO:0022625">
    <property type="term" value="C:cytosolic large ribosomal subunit"/>
    <property type="evidence" value="ECO:0007669"/>
    <property type="project" value="TreeGrafter"/>
</dbReference>
<dbReference type="FunFam" id="1.10.287.310:FF:000001">
    <property type="entry name" value="50S ribosomal protein L29"/>
    <property type="match status" value="1"/>
</dbReference>
<reference evidence="6 7" key="1">
    <citation type="journal article" date="2015" name="Microbiome">
        <title>Genomic resolution of linkages in carbon, nitrogen, and sulfur cycling among widespread estuary sediment bacteria.</title>
        <authorList>
            <person name="Baker B.J."/>
            <person name="Lazar C.S."/>
            <person name="Teske A.P."/>
            <person name="Dick G.J."/>
        </authorList>
    </citation>
    <scope>NUCLEOTIDE SEQUENCE [LARGE SCALE GENOMIC DNA]</scope>
    <source>
        <strain evidence="6">DG_26</strain>
    </source>
</reference>
<dbReference type="CDD" id="cd00427">
    <property type="entry name" value="Ribosomal_L29_HIP"/>
    <property type="match status" value="1"/>
</dbReference>
<evidence type="ECO:0000313" key="6">
    <source>
        <dbReference type="EMBL" id="KPJ50409.1"/>
    </source>
</evidence>
<dbReference type="SUPFAM" id="SSF46561">
    <property type="entry name" value="Ribosomal protein L29 (L29p)"/>
    <property type="match status" value="1"/>
</dbReference>
<evidence type="ECO:0000256" key="3">
    <source>
        <dbReference type="ARBA" id="ARBA00023274"/>
    </source>
</evidence>
<keyword evidence="2 5" id="KW-0689">Ribosomal protein</keyword>
<evidence type="ECO:0000256" key="1">
    <source>
        <dbReference type="ARBA" id="ARBA00009254"/>
    </source>
</evidence>
<dbReference type="InterPro" id="IPR018254">
    <property type="entry name" value="Ribosomal_uL29_CS"/>
</dbReference>
<dbReference type="Gene3D" id="1.10.287.310">
    <property type="match status" value="1"/>
</dbReference>
<comment type="caution">
    <text evidence="6">The sequence shown here is derived from an EMBL/GenBank/DDBJ whole genome shotgun (WGS) entry which is preliminary data.</text>
</comment>
<dbReference type="InterPro" id="IPR036049">
    <property type="entry name" value="Ribosomal_uL29_sf"/>
</dbReference>
<accession>A0A0S7WKH8</accession>
<evidence type="ECO:0000256" key="5">
    <source>
        <dbReference type="HAMAP-Rule" id="MF_00374"/>
    </source>
</evidence>
<dbReference type="Pfam" id="PF00831">
    <property type="entry name" value="Ribosomal_L29"/>
    <property type="match status" value="1"/>
</dbReference>
<dbReference type="NCBIfam" id="TIGR00012">
    <property type="entry name" value="L29"/>
    <property type="match status" value="1"/>
</dbReference>
<dbReference type="GO" id="GO:0006412">
    <property type="term" value="P:translation"/>
    <property type="evidence" value="ECO:0007669"/>
    <property type="project" value="UniProtKB-UniRule"/>
</dbReference>
<evidence type="ECO:0000313" key="7">
    <source>
        <dbReference type="Proteomes" id="UP000051124"/>
    </source>
</evidence>
<evidence type="ECO:0000256" key="4">
    <source>
        <dbReference type="ARBA" id="ARBA00035204"/>
    </source>
</evidence>
<dbReference type="AlphaFoldDB" id="A0A0S7WKH8"/>
<dbReference type="PROSITE" id="PS00579">
    <property type="entry name" value="RIBOSOMAL_L29"/>
    <property type="match status" value="1"/>
</dbReference>
<dbReference type="InterPro" id="IPR050063">
    <property type="entry name" value="Ribosomal_protein_uL29"/>
</dbReference>
<name>A0A0S7WKH8_UNCT6</name>